<evidence type="ECO:0000313" key="2">
    <source>
        <dbReference type="EMBL" id="KAK7230596.1"/>
    </source>
</evidence>
<protein>
    <submittedName>
        <fullName evidence="2">Procollagen-proline 4-dioxygenase</fullName>
    </submittedName>
</protein>
<feature type="region of interest" description="Disordered" evidence="1">
    <location>
        <begin position="1"/>
        <end position="119"/>
    </location>
</feature>
<comment type="caution">
    <text evidence="2">The sequence shown here is derived from an EMBL/GenBank/DDBJ whole genome shotgun (WGS) entry which is preliminary data.</text>
</comment>
<proteinExistence type="predicted"/>
<feature type="region of interest" description="Disordered" evidence="1">
    <location>
        <begin position="691"/>
        <end position="720"/>
    </location>
</feature>
<sequence>MGASSGPDWLSGSAAPAAAAPAAAVASPAASTGNMDHCLASTAGSFRARTATSSPWAPRLAPTGSPARPPRGRRPRGRGRVPGGLHGQHGPLRPTAGSLKGKDRDFKSMGAASGPSWLSGSAAAAAPAAAVASPAASTGNMDHFASTAGSFEGQDRDFKSMGASSGPDWLSGSAALAAAAPAAAVASPAASTGNMDHFGVHAASFKGGTATSSVAAFQNNAPTTKRALEGLRAAWLEEQQSVAGLDGQSNDEAEVAVRAALDAIRADGRLVNDAEAEQAAWEAAWIAVKVANLERLKNEKNFAAGKAAEDVKGYVPPLGGRAAGSLDTFAQEKPKAVGGSSAPAWLAGNVAGLGEQSAAEQALASMEQERVAAAAPAAAATSGSMDHFASTAGSFKGKDRDFKAMGAASGPEWLSGSAAPAAAPAATATPAKAAASGNMDHFASTAGSFKGKDRDFKAMGAASGPEWLSGSAAPAAAAPAAASPAASTGSMDHFASTAGSFKGKDRDFKAMGAASGPEWLSAAAPAAAAPAAASPAASTGNMDHFASTAGSFKGKDRDFKAMGRGKDRDFKAMGASSGPDWLAGIARRRPSPPRRAGQGRSLRQHGPLAWLRSTAGSLKGKDRDFKSMGAAGSMDHLASTAGSFKGKDRDFKSMGAASGPEWLSGSAAPAAAAAPPAAAALRPPPRCRVPGRHHRFDGPLASTAGSFKGKDRDFKSMGAASGPEWLSGSAAPAAAAPCRVPGRLHRLDGPLRHGGLAQGQGPRLQVHGRRIRPRVALRLGRLRPPPCGRGPGRFHGQHGPLASTAGSFKGKDRDFKSMGASSGPEWLSGSAALRRRPRPRSLALRLRRPAAAPAAAAPAADRLDGPLRSTAGSLKGKDRDFKSMGAASGPEWLSGSAAASSAAPRPRHPAAAAAPRAAARAAAPALVGFKGMDRGTWAEQSQRRDAWLSGTAAAAAAHAAAVAKTATAAPASARSRGAPTAAAAPALVGFSGNDRATWADQAGRRAAWLSGTAAAAAAPAAPAASAKAAPAKAAASGNMDHFASHTAAVGGNKDHFASHIAAVAEAQAPQLSPAQAKRLSLRAKHHGFLEGPGRRTRQLRTPRSSPHSWTSFTN</sequence>
<feature type="compositionally biased region" description="Low complexity" evidence="1">
    <location>
        <begin position="896"/>
        <end position="916"/>
    </location>
</feature>
<gene>
    <name evidence="2" type="ORF">SO694_00079168</name>
</gene>
<feature type="region of interest" description="Disordered" evidence="1">
    <location>
        <begin position="568"/>
        <end position="608"/>
    </location>
</feature>
<feature type="compositionally biased region" description="Low complexity" evidence="1">
    <location>
        <begin position="13"/>
        <end position="31"/>
    </location>
</feature>
<feature type="region of interest" description="Disordered" evidence="1">
    <location>
        <begin position="1085"/>
        <end position="1114"/>
    </location>
</feature>
<keyword evidence="3" id="KW-1185">Reference proteome</keyword>
<feature type="region of interest" description="Disordered" evidence="1">
    <location>
        <begin position="780"/>
        <end position="916"/>
    </location>
</feature>
<feature type="compositionally biased region" description="Low complexity" evidence="1">
    <location>
        <begin position="110"/>
        <end position="119"/>
    </location>
</feature>
<feature type="compositionally biased region" description="Basic residues" evidence="1">
    <location>
        <begin position="70"/>
        <end position="79"/>
    </location>
</feature>
<accession>A0ABR1FGY6</accession>
<evidence type="ECO:0000313" key="3">
    <source>
        <dbReference type="Proteomes" id="UP001363151"/>
    </source>
</evidence>
<name>A0ABR1FGY6_AURAN</name>
<reference evidence="2 3" key="1">
    <citation type="submission" date="2024-03" db="EMBL/GenBank/DDBJ databases">
        <title>Aureococcus anophagefferens CCMP1851 and Kratosvirus quantuckense: Draft genome of a second virus-susceptible host strain in the model system.</title>
        <authorList>
            <person name="Chase E."/>
            <person name="Truchon A.R."/>
            <person name="Schepens W."/>
            <person name="Wilhelm S.W."/>
        </authorList>
    </citation>
    <scope>NUCLEOTIDE SEQUENCE [LARGE SCALE GENOMIC DNA]</scope>
    <source>
        <strain evidence="2 3">CCMP1851</strain>
    </source>
</reference>
<dbReference type="EMBL" id="JBBJCI010000427">
    <property type="protein sequence ID" value="KAK7230596.1"/>
    <property type="molecule type" value="Genomic_DNA"/>
</dbReference>
<evidence type="ECO:0000256" key="1">
    <source>
        <dbReference type="SAM" id="MobiDB-lite"/>
    </source>
</evidence>
<dbReference type="Proteomes" id="UP001363151">
    <property type="component" value="Unassembled WGS sequence"/>
</dbReference>
<organism evidence="2 3">
    <name type="scientific">Aureococcus anophagefferens</name>
    <name type="common">Harmful bloom alga</name>
    <dbReference type="NCBI Taxonomy" id="44056"/>
    <lineage>
        <taxon>Eukaryota</taxon>
        <taxon>Sar</taxon>
        <taxon>Stramenopiles</taxon>
        <taxon>Ochrophyta</taxon>
        <taxon>Pelagophyceae</taxon>
        <taxon>Pelagomonadales</taxon>
        <taxon>Pelagomonadaceae</taxon>
        <taxon>Aureococcus</taxon>
    </lineage>
</organism>
<feature type="compositionally biased region" description="Polar residues" evidence="1">
    <location>
        <begin position="1101"/>
        <end position="1114"/>
    </location>
</feature>
<feature type="region of interest" description="Disordered" evidence="1">
    <location>
        <begin position="146"/>
        <end position="165"/>
    </location>
</feature>
<feature type="compositionally biased region" description="Low complexity" evidence="1">
    <location>
        <begin position="840"/>
        <end position="860"/>
    </location>
</feature>